<comment type="subcellular location">
    <subcellularLocation>
        <location evidence="1">Membrane</location>
    </subcellularLocation>
    <subcellularLocation>
        <location evidence="2">Secreted</location>
    </subcellularLocation>
</comment>
<evidence type="ECO:0000256" key="7">
    <source>
        <dbReference type="ARBA" id="ARBA00023136"/>
    </source>
</evidence>
<feature type="region of interest" description="Disordered" evidence="8">
    <location>
        <begin position="1"/>
        <end position="21"/>
    </location>
</feature>
<dbReference type="EMBL" id="VFSV01000049">
    <property type="protein sequence ID" value="TRD15283.1"/>
    <property type="molecule type" value="Genomic_DNA"/>
</dbReference>
<dbReference type="PANTHER" id="PTHR38340">
    <property type="entry name" value="S-LAYER PROTEIN"/>
    <property type="match status" value="1"/>
</dbReference>
<keyword evidence="3" id="KW-0964">Secreted</keyword>
<dbReference type="SUPFAM" id="SSF51120">
    <property type="entry name" value="beta-Roll"/>
    <property type="match status" value="7"/>
</dbReference>
<keyword evidence="6" id="KW-0843">Virulence</keyword>
<dbReference type="InterPro" id="IPR028992">
    <property type="entry name" value="Hedgehog/Intein_dom"/>
</dbReference>
<sequence>MAVINGTASGEALTGTADNDTISGLGGADNIDGQAGDDSILGGTGNDTIAGRDGNDTMSGGSGDDRIDDGLVNTNDLIFGDSGNDTLVGRAGSDTVYGGTDNDFLYGGAGADDLFGGAGGDRLEGNSGDDILFGDSGNDTMVGGTGVDVVYGGSGDDRIDDLGGIENDLIFGDAGNDTLIGRAGADSISGGTGNDEIFGLSGDDSLAGGSGADTLADNIGNDILIGGAGNDFLEAGLGNDLVDGGVGDDTILVDSGDDIVFGGGGNDSVTATIGDDSIDAGGGNDIIGSNSGDDTIAGEGANDTISAGAGNDIVYGDYFDTSNLLNNPSFESTAAGIGQPRPALGWEESQQGVFTLPASRSSDGTSGYALGGLDNAVGQTLSQTVETVPGETYNLNFDAGTQSAGGIQRELLVEILDSNGNVISTQSIFPELESVAGGLTSYSLSFTAVDGASTIRLTNVDAVGSDDIDVDNFVLTGAVAAEGDDSILAGSGDDIVFGGLGDDTVDGQDGADTLYADSGDDFVQGGTGIDSLFGGTGNDTVFGNSGDDRIEGDGRLLFRDAENDAITNGDFTTNTDWTINNPTGGTGPLIADGYVSFNAGEEAVYGDSIDQTFFTRLGTIYEVSMDLFEDNAGVGDHTVQVDVFDDLGNLLTTETYVVSDNTSQTVNFTFQATTGESTIVITNTSSTATIGTDLKVDNISILPDLTSTGNDLLYGGAGSDVITDGFGDDTVYGGTGSDFILMEEGNDLAFGESGDDYFSVTFDNGDDTFYGGLGNDLLQGDSGNDILDGGAGNDSVYAGADADTITTGSGDDFVRGDEMFISGLNFPSGNSGDPTTLTVTNTTTDPIDVYEIGTNGSQTLIGTVAGGDTFTYATLTDVNFILKEPGTNLSLKYIEGTVNTTEIYDNVGDVIDLGSGADTARGMFGDDSILGGSGDDSILGDSGNDTLDGGIGNDTAFGGSGNDIIDGAAGNDLISGESGDDSILGGSGDDEIYGNIFAGDGLPDGNDTIDGGAGDDTIFANAGNDSVLGGAGIDSIGGGSGDDTVAGGSGDDSVFGAEGNDLVQGDAGNDRLFGFVGDDTLEGGTGNDTLNAGTGNDIALGGSGDDTIRGNSGDDSIDGGGGNDSVVAGTGNDTILIDGGNDTVLGEDDADTFVLGSNIADGSVLTIDGGTGSTAAGDANDNDTLDFLTNGWTVTSLNATQDADAGTAPSTSGTVVLFNSGTGATITVNFAEIESVICFARGTRIRTARGEVAIEDLSEGDLIETKDHGLQPLRWIRSSVVPAMGNLAPVLIQKGTLGNARDLMVSPQHRMLLTGWQAELLFGEPEVLAPATGLVNDKTIRRLEGGVVEYFHMLFDTHQIVFAEGAPSESFHPGEQGMSWLDEAAREEIYTLFPELEFDISSYGGPARISIKTQEAKVFAEWLEADA</sequence>
<dbReference type="SUPFAM" id="SSF51294">
    <property type="entry name" value="Hedgehog/intein (Hint) domain"/>
    <property type="match status" value="1"/>
</dbReference>
<evidence type="ECO:0000313" key="11">
    <source>
        <dbReference type="Proteomes" id="UP000318590"/>
    </source>
</evidence>
<feature type="region of interest" description="Disordered" evidence="8">
    <location>
        <begin position="36"/>
        <end position="67"/>
    </location>
</feature>
<name>A0A547PME3_9RHOB</name>
<proteinExistence type="predicted"/>
<comment type="caution">
    <text evidence="10">The sequence shown here is derived from an EMBL/GenBank/DDBJ whole genome shotgun (WGS) entry which is preliminary data.</text>
</comment>
<protein>
    <submittedName>
        <fullName evidence="10">DUF642 domain-containing protein</fullName>
    </submittedName>
</protein>
<dbReference type="PRINTS" id="PR01488">
    <property type="entry name" value="RTXTOXINA"/>
</dbReference>
<evidence type="ECO:0000256" key="5">
    <source>
        <dbReference type="ARBA" id="ARBA00022737"/>
    </source>
</evidence>
<gene>
    <name evidence="10" type="ORF">FEV53_17155</name>
</gene>
<feature type="region of interest" description="Disordered" evidence="8">
    <location>
        <begin position="1039"/>
        <end position="1059"/>
    </location>
</feature>
<reference evidence="10 11" key="1">
    <citation type="submission" date="2019-06" db="EMBL/GenBank/DDBJ databases">
        <title>Paenimaribius caenipelagi gen. nov., sp. nov., isolated from a tidal flat.</title>
        <authorList>
            <person name="Yoon J.-H."/>
        </authorList>
    </citation>
    <scope>NUCLEOTIDE SEQUENCE [LARGE SCALE GENOMIC DNA]</scope>
    <source>
        <strain evidence="10 11">JBTF-M29</strain>
    </source>
</reference>
<evidence type="ECO:0000256" key="1">
    <source>
        <dbReference type="ARBA" id="ARBA00004370"/>
    </source>
</evidence>
<dbReference type="GO" id="GO:0016020">
    <property type="term" value="C:membrane"/>
    <property type="evidence" value="ECO:0007669"/>
    <property type="project" value="UniProtKB-SubCell"/>
</dbReference>
<dbReference type="Pfam" id="PF13403">
    <property type="entry name" value="Hint_2"/>
    <property type="match status" value="1"/>
</dbReference>
<keyword evidence="5" id="KW-0677">Repeat</keyword>
<dbReference type="InterPro" id="IPR050557">
    <property type="entry name" value="RTX_toxin/Mannuronan_C5-epim"/>
</dbReference>
<dbReference type="GO" id="GO:0005576">
    <property type="term" value="C:extracellular region"/>
    <property type="evidence" value="ECO:0007669"/>
    <property type="project" value="UniProtKB-SubCell"/>
</dbReference>
<dbReference type="PANTHER" id="PTHR38340:SF1">
    <property type="entry name" value="S-LAYER PROTEIN"/>
    <property type="match status" value="1"/>
</dbReference>
<dbReference type="InterPro" id="IPR011049">
    <property type="entry name" value="Serralysin-like_metalloprot_C"/>
</dbReference>
<organism evidence="10 11">
    <name type="scientific">Palleronia caenipelagi</name>
    <dbReference type="NCBI Taxonomy" id="2489174"/>
    <lineage>
        <taxon>Bacteria</taxon>
        <taxon>Pseudomonadati</taxon>
        <taxon>Pseudomonadota</taxon>
        <taxon>Alphaproteobacteria</taxon>
        <taxon>Rhodobacterales</taxon>
        <taxon>Roseobacteraceae</taxon>
        <taxon>Palleronia</taxon>
    </lineage>
</organism>
<feature type="domain" description="Hedgehog/Intein (Hint)" evidence="9">
    <location>
        <begin position="1237"/>
        <end position="1374"/>
    </location>
</feature>
<evidence type="ECO:0000256" key="6">
    <source>
        <dbReference type="ARBA" id="ARBA00023026"/>
    </source>
</evidence>
<accession>A0A547PME3</accession>
<keyword evidence="4" id="KW-0800">Toxin</keyword>
<evidence type="ECO:0000256" key="2">
    <source>
        <dbReference type="ARBA" id="ARBA00004613"/>
    </source>
</evidence>
<dbReference type="GO" id="GO:0090729">
    <property type="term" value="F:toxin activity"/>
    <property type="evidence" value="ECO:0007669"/>
    <property type="project" value="UniProtKB-KW"/>
</dbReference>
<evidence type="ECO:0000256" key="4">
    <source>
        <dbReference type="ARBA" id="ARBA00022656"/>
    </source>
</evidence>
<dbReference type="InterPro" id="IPR018511">
    <property type="entry name" value="Hemolysin-typ_Ca-bd_CS"/>
</dbReference>
<evidence type="ECO:0000259" key="9">
    <source>
        <dbReference type="Pfam" id="PF13403"/>
    </source>
</evidence>
<feature type="region of interest" description="Disordered" evidence="8">
    <location>
        <begin position="1086"/>
        <end position="1125"/>
    </location>
</feature>
<dbReference type="OrthoDB" id="6305173at2"/>
<evidence type="ECO:0000256" key="8">
    <source>
        <dbReference type="SAM" id="MobiDB-lite"/>
    </source>
</evidence>
<dbReference type="Gene3D" id="2.170.16.10">
    <property type="entry name" value="Hedgehog/Intein (Hint) domain"/>
    <property type="match status" value="1"/>
</dbReference>
<dbReference type="InterPro" id="IPR036844">
    <property type="entry name" value="Hint_dom_sf"/>
</dbReference>
<evidence type="ECO:0000313" key="10">
    <source>
        <dbReference type="EMBL" id="TRD15283.1"/>
    </source>
</evidence>
<keyword evidence="11" id="KW-1185">Reference proteome</keyword>
<dbReference type="InterPro" id="IPR001343">
    <property type="entry name" value="Hemolysn_Ca-bd"/>
</dbReference>
<dbReference type="RefSeq" id="WP_142835983.1">
    <property type="nucleotide sequence ID" value="NZ_VFSV01000049.1"/>
</dbReference>
<dbReference type="PROSITE" id="PS00330">
    <property type="entry name" value="HEMOLYSIN_CALCIUM"/>
    <property type="match status" value="6"/>
</dbReference>
<dbReference type="InterPro" id="IPR003995">
    <property type="entry name" value="RTX_toxin_determinant-A"/>
</dbReference>
<dbReference type="PRINTS" id="PR00313">
    <property type="entry name" value="CABNDNGRPT"/>
</dbReference>
<dbReference type="Proteomes" id="UP000318590">
    <property type="component" value="Unassembled WGS sequence"/>
</dbReference>
<dbReference type="Pfam" id="PF00353">
    <property type="entry name" value="HemolysinCabind"/>
    <property type="match status" value="16"/>
</dbReference>
<evidence type="ECO:0000256" key="3">
    <source>
        <dbReference type="ARBA" id="ARBA00022525"/>
    </source>
</evidence>
<keyword evidence="7" id="KW-0472">Membrane</keyword>
<dbReference type="Gene3D" id="2.150.10.10">
    <property type="entry name" value="Serralysin-like metalloprotease, C-terminal"/>
    <property type="match status" value="11"/>
</dbReference>
<dbReference type="GO" id="GO:0005509">
    <property type="term" value="F:calcium ion binding"/>
    <property type="evidence" value="ECO:0007669"/>
    <property type="project" value="InterPro"/>
</dbReference>